<sequence length="760" mass="83792">MSSQPSALTSLLEKLSPRHASQAIKASRDYMDLFGMQDPLGASPRTPSTAEHRAMLSGKSPKVFPYKRPIYNRQTEGKRPAEEMMPANPPLPSQSHQEAPQSSLPSSSPTYTHETDGEHPSADRGEEVQSPNPLPPSQSHHEAHQSSSNPISSRGSEGEHPSADRDEEMLPPNLPPSSQSSLAPPATYGSISNFGHRISRSRHHAPSRYFYGGSRLANPPCTAIAPDNVPRAPAPPTDTGILPEDTTMRDPATPPPTLATDFGAESFRRPPDGTLKHGNPASDGSSMADSDDEEAVHSLVTDRPGAPQEHAAMDEVESPSTTASSSNVRIIQAPRTPESQGRSVITPACAPVYSQGTRDASERMQLDDMTQQSEQIQPDRVFNMADSRHPRCQNCHPSRAPPPTLGNLESLVQQAVTNSLGGFKPIIIETIKTSVAENFSAATSTPDRRSSKKASSSPMDGDDEDDDDDDDDYLERVTRKPRKSSSPRGESNFWHDAFCQYLREKNVIPGQKEDLPPSIAPLDTVRCFDLNHTGGPHDLLLEQGSHFPAYTRLRISTQGRRPQKAYKDHTSLSALAESPTKEAAKKLFTGTKKAQRDKDRRYHRKRGTLDRRRRIIQENKNRNPQLWSQIGAIVARLDVDGMSGDETDSPPGQPKQTRRTALNWRSAELSEMFDAVESYEGAFRAESMKTAKGNQRFARKYASVNVEVGKPVLGLPRNWYSDQWVQSLPCATQKMLGLDSEILLPIPNLTHYEFNMEDHN</sequence>
<reference evidence="1" key="1">
    <citation type="journal article" date="2021" name="New Phytol.">
        <title>Evolutionary innovations through gain and loss of genes in the ectomycorrhizal Boletales.</title>
        <authorList>
            <person name="Wu G."/>
            <person name="Miyauchi S."/>
            <person name="Morin E."/>
            <person name="Kuo A."/>
            <person name="Drula E."/>
            <person name="Varga T."/>
            <person name="Kohler A."/>
            <person name="Feng B."/>
            <person name="Cao Y."/>
            <person name="Lipzen A."/>
            <person name="Daum C."/>
            <person name="Hundley H."/>
            <person name="Pangilinan J."/>
            <person name="Johnson J."/>
            <person name="Barry K."/>
            <person name="LaButti K."/>
            <person name="Ng V."/>
            <person name="Ahrendt S."/>
            <person name="Min B."/>
            <person name="Choi I.G."/>
            <person name="Park H."/>
            <person name="Plett J.M."/>
            <person name="Magnuson J."/>
            <person name="Spatafora J.W."/>
            <person name="Nagy L.G."/>
            <person name="Henrissat B."/>
            <person name="Grigoriev I.V."/>
            <person name="Yang Z.L."/>
            <person name="Xu J."/>
            <person name="Martin F.M."/>
        </authorList>
    </citation>
    <scope>NUCLEOTIDE SEQUENCE</scope>
    <source>
        <strain evidence="1">ATCC 28755</strain>
    </source>
</reference>
<evidence type="ECO:0000313" key="2">
    <source>
        <dbReference type="Proteomes" id="UP000790377"/>
    </source>
</evidence>
<proteinExistence type="predicted"/>
<dbReference type="Proteomes" id="UP000790377">
    <property type="component" value="Unassembled WGS sequence"/>
</dbReference>
<evidence type="ECO:0000313" key="1">
    <source>
        <dbReference type="EMBL" id="KAH7906573.1"/>
    </source>
</evidence>
<gene>
    <name evidence="1" type="ORF">BJ138DRAFT_1117447</name>
</gene>
<keyword evidence="2" id="KW-1185">Reference proteome</keyword>
<comment type="caution">
    <text evidence="1">The sequence shown here is derived from an EMBL/GenBank/DDBJ whole genome shotgun (WGS) entry which is preliminary data.</text>
</comment>
<accession>A0ACB8A0Q3</accession>
<organism evidence="1 2">
    <name type="scientific">Hygrophoropsis aurantiaca</name>
    <dbReference type="NCBI Taxonomy" id="72124"/>
    <lineage>
        <taxon>Eukaryota</taxon>
        <taxon>Fungi</taxon>
        <taxon>Dikarya</taxon>
        <taxon>Basidiomycota</taxon>
        <taxon>Agaricomycotina</taxon>
        <taxon>Agaricomycetes</taxon>
        <taxon>Agaricomycetidae</taxon>
        <taxon>Boletales</taxon>
        <taxon>Coniophorineae</taxon>
        <taxon>Hygrophoropsidaceae</taxon>
        <taxon>Hygrophoropsis</taxon>
    </lineage>
</organism>
<dbReference type="EMBL" id="MU268000">
    <property type="protein sequence ID" value="KAH7906573.1"/>
    <property type="molecule type" value="Genomic_DNA"/>
</dbReference>
<name>A0ACB8A0Q3_9AGAM</name>
<protein>
    <submittedName>
        <fullName evidence="1">Uncharacterized protein</fullName>
    </submittedName>
</protein>